<protein>
    <submittedName>
        <fullName evidence="3">GLPGLI family protein</fullName>
    </submittedName>
</protein>
<dbReference type="AlphaFoldDB" id="A0A1K2ITE0"/>
<accession>A0A1K2ITE0</accession>
<sequence>MKKIGIIALALFMQNIYAQANRFVYQVTMKPDAANKNDIKTENAYLDISAEKSMFYSENRLKRDSIMQQNFQSGGARGFNRDQMEGLRSNINYSIEKDKINQKTFFKDRIGRDNYSYEEDRPLTWKILPETTKIGEYKVQKAETDFGGRKWTAWFTTDLPYQDGPYKFTGLPGLIVKVEDAQGEYSFDLMKNYKIADFPTMNQFGNTIKVKRADYLKQQEKYRTDPMSFMSQQGGGFSQTRIGGSGIASPRSGGGGGGRGGNQNPAEMRKRMEDRIKEEAKNNSNPIELK</sequence>
<feature type="region of interest" description="Disordered" evidence="1">
    <location>
        <begin position="227"/>
        <end position="290"/>
    </location>
</feature>
<dbReference type="EMBL" id="FPKW01000008">
    <property type="protein sequence ID" value="SFZ94987.1"/>
    <property type="molecule type" value="Genomic_DNA"/>
</dbReference>
<evidence type="ECO:0000313" key="3">
    <source>
        <dbReference type="EMBL" id="SFZ94987.1"/>
    </source>
</evidence>
<dbReference type="Proteomes" id="UP000182034">
    <property type="component" value="Unassembled WGS sequence"/>
</dbReference>
<keyword evidence="4" id="KW-1185">Reference proteome</keyword>
<keyword evidence="2" id="KW-0732">Signal</keyword>
<feature type="signal peptide" evidence="2">
    <location>
        <begin position="1"/>
        <end position="20"/>
    </location>
</feature>
<evidence type="ECO:0000256" key="2">
    <source>
        <dbReference type="SAM" id="SignalP"/>
    </source>
</evidence>
<dbReference type="RefSeq" id="WP_072410239.1">
    <property type="nucleotide sequence ID" value="NZ_FPKW01000008.1"/>
</dbReference>
<name>A0A1K2ITE0_9FLAO</name>
<feature type="chain" id="PRO_5012340239" evidence="2">
    <location>
        <begin position="21"/>
        <end position="290"/>
    </location>
</feature>
<feature type="compositionally biased region" description="Gly residues" evidence="1">
    <location>
        <begin position="252"/>
        <end position="261"/>
    </location>
</feature>
<dbReference type="InterPro" id="IPR005901">
    <property type="entry name" value="GLPGLI"/>
</dbReference>
<dbReference type="Pfam" id="PF09697">
    <property type="entry name" value="Porph_ging"/>
    <property type="match status" value="1"/>
</dbReference>
<reference evidence="4" key="1">
    <citation type="submission" date="2016-10" db="EMBL/GenBank/DDBJ databases">
        <authorList>
            <person name="Varghese N."/>
            <person name="Submissions S."/>
        </authorList>
    </citation>
    <scope>NUCLEOTIDE SEQUENCE [LARGE SCALE GENOMIC DNA]</scope>
    <source>
        <strain evidence="4">SUR2</strain>
    </source>
</reference>
<proteinExistence type="predicted"/>
<feature type="compositionally biased region" description="Basic and acidic residues" evidence="1">
    <location>
        <begin position="267"/>
        <end position="281"/>
    </location>
</feature>
<evidence type="ECO:0000256" key="1">
    <source>
        <dbReference type="SAM" id="MobiDB-lite"/>
    </source>
</evidence>
<evidence type="ECO:0000313" key="4">
    <source>
        <dbReference type="Proteomes" id="UP000182034"/>
    </source>
</evidence>
<gene>
    <name evidence="3" type="ORF">SAMN05216324_10886</name>
</gene>
<dbReference type="NCBIfam" id="TIGR01200">
    <property type="entry name" value="GLPGLI"/>
    <property type="match status" value="1"/>
</dbReference>
<dbReference type="STRING" id="1612149.SAMN05216324_10886"/>
<dbReference type="OrthoDB" id="1440774at2"/>
<organism evidence="3 4">
    <name type="scientific">Chryseobacterium limigenitum</name>
    <dbReference type="NCBI Taxonomy" id="1612149"/>
    <lineage>
        <taxon>Bacteria</taxon>
        <taxon>Pseudomonadati</taxon>
        <taxon>Bacteroidota</taxon>
        <taxon>Flavobacteriia</taxon>
        <taxon>Flavobacteriales</taxon>
        <taxon>Weeksellaceae</taxon>
        <taxon>Chryseobacterium group</taxon>
        <taxon>Chryseobacterium</taxon>
    </lineage>
</organism>